<keyword evidence="8" id="KW-0547">Nucleotide-binding</keyword>
<sequence length="473" mass="50663">MIEDKKTKIVATLGPACANIDTVVAMAKAGMNVARLNLAHGTPASIVRLIGLVRRAERHTGKMISILADLPGPKMRIGKLDQAIGLKGGMTVRLAPTGSPAVDNDINIPVDFPGIARAVGPGSLIYLADGFISLKVVRVEGESILCTVAAGGELSSHKGINLPGATLDISSLTDKDAELLYFALSRGADALSISFVQRAEDLHRARAIAGEHGFSPFLFAKIEHPAALRDIDAILNACDGIMVARGDLGIELPLEEIPLVQKDLIFRANCIGKPVITATQMLESMVDSPRPTRAEVTDVANAILDGTDAVMLSEESAMGKYPVEAVATLAKVARYTEEHATFIPSRERVADYMRDHATTIPEIVALSVLSAVEKLDPDYIVTPTESGSTPRSIAKFRMKPWIVALSREETTARRLAFTSGVAPLVIKPHDTTWEIKTREVMTEIDPTTSVVLLTQGSQGRISGDTNRIDIITI</sequence>
<dbReference type="InterPro" id="IPR015806">
    <property type="entry name" value="Pyrv_Knase_insert_dom_sf"/>
</dbReference>
<keyword evidence="11 15" id="KW-0460">Magnesium</keyword>
<evidence type="ECO:0000256" key="4">
    <source>
        <dbReference type="ARBA" id="ARBA00011881"/>
    </source>
</evidence>
<evidence type="ECO:0000256" key="1">
    <source>
        <dbReference type="ARBA" id="ARBA00001958"/>
    </source>
</evidence>
<dbReference type="NCBIfam" id="NF004491">
    <property type="entry name" value="PRK05826.1"/>
    <property type="match status" value="1"/>
</dbReference>
<evidence type="ECO:0000259" key="16">
    <source>
        <dbReference type="Pfam" id="PF00224"/>
    </source>
</evidence>
<evidence type="ECO:0000259" key="17">
    <source>
        <dbReference type="Pfam" id="PF02887"/>
    </source>
</evidence>
<dbReference type="GO" id="GO:0000287">
    <property type="term" value="F:magnesium ion binding"/>
    <property type="evidence" value="ECO:0007669"/>
    <property type="project" value="UniProtKB-UniRule"/>
</dbReference>
<evidence type="ECO:0000256" key="3">
    <source>
        <dbReference type="ARBA" id="ARBA00008663"/>
    </source>
</evidence>
<dbReference type="PATRIC" id="fig|1280514.3.peg.1824"/>
<dbReference type="UniPathway" id="UPA00109">
    <property type="reaction ID" value="UER00188"/>
</dbReference>
<dbReference type="InterPro" id="IPR015795">
    <property type="entry name" value="Pyrv_Knase_C"/>
</dbReference>
<dbReference type="InterPro" id="IPR011037">
    <property type="entry name" value="Pyrv_Knase-like_insert_dom_sf"/>
</dbReference>
<evidence type="ECO:0000256" key="10">
    <source>
        <dbReference type="ARBA" id="ARBA00022840"/>
    </source>
</evidence>
<dbReference type="PRINTS" id="PR01050">
    <property type="entry name" value="PYRUVTKNASE"/>
</dbReference>
<dbReference type="InterPro" id="IPR040442">
    <property type="entry name" value="Pyrv_kinase-like_dom_sf"/>
</dbReference>
<evidence type="ECO:0000256" key="13">
    <source>
        <dbReference type="ARBA" id="ARBA00023317"/>
    </source>
</evidence>
<reference evidence="18 19" key="1">
    <citation type="submission" date="2015-01" db="EMBL/GenBank/DDBJ databases">
        <title>Draft genome of the acidophilic iron oxidizer Acidithrix ferrooxidans strain Py-F3.</title>
        <authorList>
            <person name="Poehlein A."/>
            <person name="Eisen S."/>
            <person name="Schloemann M."/>
            <person name="Johnson B.D."/>
            <person name="Daniel R."/>
            <person name="Muehling M."/>
        </authorList>
    </citation>
    <scope>NUCLEOTIDE SEQUENCE [LARGE SCALE GENOMIC DNA]</scope>
    <source>
        <strain evidence="18 19">Py-F3</strain>
    </source>
</reference>
<comment type="cofactor">
    <cofactor evidence="1">
        <name>K(+)</name>
        <dbReference type="ChEBI" id="CHEBI:29103"/>
    </cofactor>
</comment>
<dbReference type="PANTHER" id="PTHR11817">
    <property type="entry name" value="PYRUVATE KINASE"/>
    <property type="match status" value="1"/>
</dbReference>
<comment type="pathway">
    <text evidence="2 15">Carbohydrate degradation; glycolysis; pyruvate from D-glyceraldehyde 3-phosphate: step 5/5.</text>
</comment>
<evidence type="ECO:0000256" key="11">
    <source>
        <dbReference type="ARBA" id="ARBA00022842"/>
    </source>
</evidence>
<dbReference type="FunFam" id="2.40.33.10:FF:000001">
    <property type="entry name" value="Pyruvate kinase"/>
    <property type="match status" value="1"/>
</dbReference>
<keyword evidence="10" id="KW-0067">ATP-binding</keyword>
<dbReference type="SUPFAM" id="SSF51621">
    <property type="entry name" value="Phosphoenolpyruvate/pyruvate domain"/>
    <property type="match status" value="1"/>
</dbReference>
<evidence type="ECO:0000256" key="14">
    <source>
        <dbReference type="NCBIfam" id="TIGR01064"/>
    </source>
</evidence>
<dbReference type="SUPFAM" id="SSF50800">
    <property type="entry name" value="PK beta-barrel domain-like"/>
    <property type="match status" value="1"/>
</dbReference>
<dbReference type="Gene3D" id="2.40.33.10">
    <property type="entry name" value="PK beta-barrel domain-like"/>
    <property type="match status" value="1"/>
</dbReference>
<dbReference type="Proteomes" id="UP000032360">
    <property type="component" value="Unassembled WGS sequence"/>
</dbReference>
<accession>A0A0D8HKU4</accession>
<comment type="subunit">
    <text evidence="4">Homotetramer.</text>
</comment>
<evidence type="ECO:0000313" key="19">
    <source>
        <dbReference type="Proteomes" id="UP000032360"/>
    </source>
</evidence>
<feature type="domain" description="Pyruvate kinase C-terminal" evidence="17">
    <location>
        <begin position="364"/>
        <end position="471"/>
    </location>
</feature>
<dbReference type="GO" id="GO:0030955">
    <property type="term" value="F:potassium ion binding"/>
    <property type="evidence" value="ECO:0007669"/>
    <property type="project" value="UniProtKB-UniRule"/>
</dbReference>
<protein>
    <recommendedName>
        <fullName evidence="5 14">Pyruvate kinase</fullName>
        <ecNumber evidence="5 14">2.7.1.40</ecNumber>
    </recommendedName>
</protein>
<dbReference type="Pfam" id="PF00224">
    <property type="entry name" value="PK"/>
    <property type="match status" value="1"/>
</dbReference>
<gene>
    <name evidence="18" type="primary">pyk</name>
    <name evidence="18" type="ORF">AXFE_13990</name>
</gene>
<keyword evidence="6 15" id="KW-0808">Transferase</keyword>
<dbReference type="NCBIfam" id="TIGR01064">
    <property type="entry name" value="pyruv_kin"/>
    <property type="match status" value="1"/>
</dbReference>
<evidence type="ECO:0000256" key="6">
    <source>
        <dbReference type="ARBA" id="ARBA00022679"/>
    </source>
</evidence>
<evidence type="ECO:0000256" key="2">
    <source>
        <dbReference type="ARBA" id="ARBA00004997"/>
    </source>
</evidence>
<dbReference type="GO" id="GO:0005524">
    <property type="term" value="F:ATP binding"/>
    <property type="evidence" value="ECO:0007669"/>
    <property type="project" value="UniProtKB-KW"/>
</dbReference>
<keyword evidence="13 18" id="KW-0670">Pyruvate</keyword>
<keyword evidence="12 15" id="KW-0324">Glycolysis</keyword>
<keyword evidence="19" id="KW-1185">Reference proteome</keyword>
<dbReference type="InterPro" id="IPR015793">
    <property type="entry name" value="Pyrv_Knase_brl"/>
</dbReference>
<dbReference type="STRING" id="1280514.AXFE_13990"/>
<comment type="similarity">
    <text evidence="3 15">Belongs to the pyruvate kinase family.</text>
</comment>
<dbReference type="AlphaFoldDB" id="A0A0D8HKU4"/>
<dbReference type="Gene3D" id="3.20.20.60">
    <property type="entry name" value="Phosphoenolpyruvate-binding domains"/>
    <property type="match status" value="1"/>
</dbReference>
<comment type="caution">
    <text evidence="18">The sequence shown here is derived from an EMBL/GenBank/DDBJ whole genome shotgun (WGS) entry which is preliminary data.</text>
</comment>
<dbReference type="InterPro" id="IPR015813">
    <property type="entry name" value="Pyrv/PenolPyrv_kinase-like_dom"/>
</dbReference>
<keyword evidence="9 15" id="KW-0418">Kinase</keyword>
<dbReference type="EMBL" id="JXYS01000031">
    <property type="protein sequence ID" value="KJF17691.1"/>
    <property type="molecule type" value="Genomic_DNA"/>
</dbReference>
<dbReference type="SUPFAM" id="SSF52935">
    <property type="entry name" value="PK C-terminal domain-like"/>
    <property type="match status" value="1"/>
</dbReference>
<evidence type="ECO:0000256" key="7">
    <source>
        <dbReference type="ARBA" id="ARBA00022723"/>
    </source>
</evidence>
<name>A0A0D8HKU4_9ACTN</name>
<dbReference type="OrthoDB" id="9812123at2"/>
<dbReference type="GO" id="GO:0016301">
    <property type="term" value="F:kinase activity"/>
    <property type="evidence" value="ECO:0007669"/>
    <property type="project" value="UniProtKB-KW"/>
</dbReference>
<organism evidence="18 19">
    <name type="scientific">Acidithrix ferrooxidans</name>
    <dbReference type="NCBI Taxonomy" id="1280514"/>
    <lineage>
        <taxon>Bacteria</taxon>
        <taxon>Bacillati</taxon>
        <taxon>Actinomycetota</taxon>
        <taxon>Acidimicrobiia</taxon>
        <taxon>Acidimicrobiales</taxon>
        <taxon>Acidimicrobiaceae</taxon>
        <taxon>Acidithrix</taxon>
    </lineage>
</organism>
<feature type="domain" description="Pyruvate kinase barrel" evidence="16">
    <location>
        <begin position="5"/>
        <end position="326"/>
    </location>
</feature>
<dbReference type="Gene3D" id="3.40.1380.20">
    <property type="entry name" value="Pyruvate kinase, C-terminal domain"/>
    <property type="match status" value="1"/>
</dbReference>
<dbReference type="InterPro" id="IPR001697">
    <property type="entry name" value="Pyr_Knase"/>
</dbReference>
<dbReference type="EC" id="2.7.1.40" evidence="5 14"/>
<dbReference type="RefSeq" id="WP_052605138.1">
    <property type="nucleotide sequence ID" value="NZ_JXYS01000031.1"/>
</dbReference>
<evidence type="ECO:0000256" key="9">
    <source>
        <dbReference type="ARBA" id="ARBA00022777"/>
    </source>
</evidence>
<evidence type="ECO:0000313" key="18">
    <source>
        <dbReference type="EMBL" id="KJF17691.1"/>
    </source>
</evidence>
<comment type="catalytic activity">
    <reaction evidence="15">
        <text>pyruvate + ATP = phosphoenolpyruvate + ADP + H(+)</text>
        <dbReference type="Rhea" id="RHEA:18157"/>
        <dbReference type="ChEBI" id="CHEBI:15361"/>
        <dbReference type="ChEBI" id="CHEBI:15378"/>
        <dbReference type="ChEBI" id="CHEBI:30616"/>
        <dbReference type="ChEBI" id="CHEBI:58702"/>
        <dbReference type="ChEBI" id="CHEBI:456216"/>
        <dbReference type="EC" id="2.7.1.40"/>
    </reaction>
</comment>
<dbReference type="Pfam" id="PF02887">
    <property type="entry name" value="PK_C"/>
    <property type="match status" value="1"/>
</dbReference>
<keyword evidence="7" id="KW-0479">Metal-binding</keyword>
<dbReference type="InterPro" id="IPR036918">
    <property type="entry name" value="Pyrv_Knase_C_sf"/>
</dbReference>
<proteinExistence type="inferred from homology"/>
<evidence type="ECO:0000256" key="15">
    <source>
        <dbReference type="RuleBase" id="RU000504"/>
    </source>
</evidence>
<evidence type="ECO:0000256" key="8">
    <source>
        <dbReference type="ARBA" id="ARBA00022741"/>
    </source>
</evidence>
<evidence type="ECO:0000256" key="12">
    <source>
        <dbReference type="ARBA" id="ARBA00023152"/>
    </source>
</evidence>
<dbReference type="GO" id="GO:0004743">
    <property type="term" value="F:pyruvate kinase activity"/>
    <property type="evidence" value="ECO:0007669"/>
    <property type="project" value="UniProtKB-UniRule"/>
</dbReference>
<evidence type="ECO:0000256" key="5">
    <source>
        <dbReference type="ARBA" id="ARBA00012142"/>
    </source>
</evidence>